<feature type="transmembrane region" description="Helical" evidence="3">
    <location>
        <begin position="140"/>
        <end position="165"/>
    </location>
</feature>
<dbReference type="PROSITE" id="PS51755">
    <property type="entry name" value="OMPR_PHOB"/>
    <property type="match status" value="1"/>
</dbReference>
<evidence type="ECO:0000256" key="1">
    <source>
        <dbReference type="ARBA" id="ARBA00023125"/>
    </source>
</evidence>
<feature type="transmembrane region" description="Helical" evidence="3">
    <location>
        <begin position="245"/>
        <end position="262"/>
    </location>
</feature>
<keyword evidence="3" id="KW-0812">Transmembrane</keyword>
<protein>
    <recommendedName>
        <fullName evidence="4">OmpR/PhoB-type domain-containing protein</fullName>
    </recommendedName>
</protein>
<keyword evidence="3" id="KW-0472">Membrane</keyword>
<feature type="domain" description="OmpR/PhoB-type" evidence="4">
    <location>
        <begin position="25"/>
        <end position="123"/>
    </location>
</feature>
<keyword evidence="1 2" id="KW-0238">DNA-binding</keyword>
<evidence type="ECO:0000256" key="2">
    <source>
        <dbReference type="PROSITE-ProRule" id="PRU01091"/>
    </source>
</evidence>
<feature type="transmembrane region" description="Helical" evidence="3">
    <location>
        <begin position="171"/>
        <end position="199"/>
    </location>
</feature>
<reference evidence="5 6" key="1">
    <citation type="submission" date="2017-03" db="EMBL/GenBank/DDBJ databases">
        <title>Complete genome sequence of Blastomonas fulva degrading microcsystin LR.</title>
        <authorList>
            <person name="Lee H.-g."/>
            <person name="Jin L."/>
            <person name="oh H.-M."/>
        </authorList>
    </citation>
    <scope>NUCLEOTIDE SEQUENCE [LARGE SCALE GENOMIC DNA]</scope>
    <source>
        <strain evidence="5 6">T2</strain>
    </source>
</reference>
<feature type="DNA-binding region" description="OmpR/PhoB-type" evidence="2">
    <location>
        <begin position="25"/>
        <end position="123"/>
    </location>
</feature>
<dbReference type="SMART" id="SM00862">
    <property type="entry name" value="Trans_reg_C"/>
    <property type="match status" value="1"/>
</dbReference>
<dbReference type="RefSeq" id="WP_117351212.1">
    <property type="nucleotide sequence ID" value="NZ_CP020083.1"/>
</dbReference>
<evidence type="ECO:0000313" key="6">
    <source>
        <dbReference type="Proteomes" id="UP000258016"/>
    </source>
</evidence>
<feature type="transmembrane region" description="Helical" evidence="3">
    <location>
        <begin position="206"/>
        <end position="225"/>
    </location>
</feature>
<evidence type="ECO:0000259" key="4">
    <source>
        <dbReference type="PROSITE" id="PS51755"/>
    </source>
</evidence>
<dbReference type="GeneID" id="303484193"/>
<dbReference type="Proteomes" id="UP000258016">
    <property type="component" value="Chromosome"/>
</dbReference>
<proteinExistence type="predicted"/>
<dbReference type="InterPro" id="IPR016032">
    <property type="entry name" value="Sig_transdc_resp-reg_C-effctor"/>
</dbReference>
<dbReference type="SUPFAM" id="SSF46894">
    <property type="entry name" value="C-terminal effector domain of the bipartite response regulators"/>
    <property type="match status" value="1"/>
</dbReference>
<dbReference type="InterPro" id="IPR001867">
    <property type="entry name" value="OmpR/PhoB-type_DNA-bd"/>
</dbReference>
<keyword evidence="6" id="KW-1185">Reference proteome</keyword>
<name>A0ABN5B1W4_9SPHN</name>
<accession>A0ABN5B1W4</accession>
<feature type="transmembrane region" description="Helical" evidence="3">
    <location>
        <begin position="326"/>
        <end position="350"/>
    </location>
</feature>
<dbReference type="Pfam" id="PF00486">
    <property type="entry name" value="Trans_reg_C"/>
    <property type="match status" value="1"/>
</dbReference>
<feature type="transmembrane region" description="Helical" evidence="3">
    <location>
        <begin position="269"/>
        <end position="287"/>
    </location>
</feature>
<dbReference type="Gene3D" id="1.10.10.10">
    <property type="entry name" value="Winged helix-like DNA-binding domain superfamily/Winged helix DNA-binding domain"/>
    <property type="match status" value="1"/>
</dbReference>
<dbReference type="CDD" id="cd00383">
    <property type="entry name" value="trans_reg_C"/>
    <property type="match status" value="1"/>
</dbReference>
<keyword evidence="3" id="KW-1133">Transmembrane helix</keyword>
<evidence type="ECO:0000256" key="3">
    <source>
        <dbReference type="SAM" id="Phobius"/>
    </source>
</evidence>
<evidence type="ECO:0000313" key="5">
    <source>
        <dbReference type="EMBL" id="ASR50263.1"/>
    </source>
</evidence>
<dbReference type="InterPro" id="IPR036388">
    <property type="entry name" value="WH-like_DNA-bd_sf"/>
</dbReference>
<dbReference type="EMBL" id="CP020083">
    <property type="protein sequence ID" value="ASR50263.1"/>
    <property type="molecule type" value="Genomic_DNA"/>
</dbReference>
<gene>
    <name evidence="5" type="ORF">B5J99_01230</name>
</gene>
<organism evidence="5 6">
    <name type="scientific">Blastomonas fulva</name>
    <dbReference type="NCBI Taxonomy" id="1550728"/>
    <lineage>
        <taxon>Bacteria</taxon>
        <taxon>Pseudomonadati</taxon>
        <taxon>Pseudomonadota</taxon>
        <taxon>Alphaproteobacteria</taxon>
        <taxon>Sphingomonadales</taxon>
        <taxon>Sphingomonadaceae</taxon>
        <taxon>Blastomonas</taxon>
    </lineage>
</organism>
<sequence length="358" mass="36663">MAETTRDACFGREMAPNRWNMETPARIFRFDAFLLDCDNRQLRKDGLPIELGSRYFDALALLVSRRGDLVTKDVFLEQVWHGIPVTDEALTQCIRTLRRALGDDAANPRFIETVPKHGYRFVAVQSTQVPVSPRAQGSHVAGACTLAGLASGVVAGLIYGVIAATGGGAQVLILAAMIGTLGLLAGAGLGAGMAAALTWREHADGWLVAGAAIGGLAVGALGNLLGRESVGLLSGVSIANVTGPFEGVALGTAAGVVAWAALAGYPWRIVIAVCVIAGAGAAGLIFFSGGTLLVGSLQAVAQGLSGTQINLANIGMVLGEAGLTRAAIGLTVGAESQIFILSIGVGLLVARNRPIKSD</sequence>